<dbReference type="Gene3D" id="1.25.40.10">
    <property type="entry name" value="Tetratricopeptide repeat domain"/>
    <property type="match status" value="2"/>
</dbReference>
<feature type="repeat" description="TPR" evidence="1">
    <location>
        <begin position="680"/>
        <end position="713"/>
    </location>
</feature>
<dbReference type="SUPFAM" id="SSF52540">
    <property type="entry name" value="P-loop containing nucleoside triphosphate hydrolases"/>
    <property type="match status" value="1"/>
</dbReference>
<evidence type="ECO:0000313" key="3">
    <source>
        <dbReference type="Proteomes" id="UP000598996"/>
    </source>
</evidence>
<keyword evidence="1" id="KW-0802">TPR repeat</keyword>
<feature type="repeat" description="TPR" evidence="1">
    <location>
        <begin position="720"/>
        <end position="753"/>
    </location>
</feature>
<dbReference type="PRINTS" id="PR00364">
    <property type="entry name" value="DISEASERSIST"/>
</dbReference>
<dbReference type="EMBL" id="JAENHO010000012">
    <property type="protein sequence ID" value="MBL7259847.1"/>
    <property type="molecule type" value="Genomic_DNA"/>
</dbReference>
<dbReference type="InterPro" id="IPR019734">
    <property type="entry name" value="TPR_rpt"/>
</dbReference>
<dbReference type="Proteomes" id="UP000598996">
    <property type="component" value="Unassembled WGS sequence"/>
</dbReference>
<dbReference type="Gene3D" id="3.40.50.300">
    <property type="entry name" value="P-loop containing nucleotide triphosphate hydrolases"/>
    <property type="match status" value="1"/>
</dbReference>
<accession>A0ABS1VZC2</accession>
<dbReference type="Pfam" id="PF13424">
    <property type="entry name" value="TPR_12"/>
    <property type="match status" value="3"/>
</dbReference>
<evidence type="ECO:0000256" key="1">
    <source>
        <dbReference type="PROSITE-ProRule" id="PRU00339"/>
    </source>
</evidence>
<dbReference type="InterPro" id="IPR011990">
    <property type="entry name" value="TPR-like_helical_dom_sf"/>
</dbReference>
<organism evidence="2 3">
    <name type="scientific">Paractinoplanes lichenicola</name>
    <dbReference type="NCBI Taxonomy" id="2802976"/>
    <lineage>
        <taxon>Bacteria</taxon>
        <taxon>Bacillati</taxon>
        <taxon>Actinomycetota</taxon>
        <taxon>Actinomycetes</taxon>
        <taxon>Micromonosporales</taxon>
        <taxon>Micromonosporaceae</taxon>
        <taxon>Paractinoplanes</taxon>
    </lineage>
</organism>
<dbReference type="InterPro" id="IPR027417">
    <property type="entry name" value="P-loop_NTPase"/>
</dbReference>
<name>A0ABS1VZC2_9ACTN</name>
<reference evidence="2 3" key="1">
    <citation type="submission" date="2021-01" db="EMBL/GenBank/DDBJ databases">
        <title>Actinoplanes sp. nov. LDG1-01 isolated from lichen.</title>
        <authorList>
            <person name="Saeng-In P."/>
            <person name="Phongsopitanun W."/>
            <person name="Kanchanasin P."/>
            <person name="Yuki M."/>
            <person name="Kudo T."/>
            <person name="Ohkuma M."/>
            <person name="Tanasupawat S."/>
        </authorList>
    </citation>
    <scope>NUCLEOTIDE SEQUENCE [LARGE SCALE GENOMIC DNA]</scope>
    <source>
        <strain evidence="2 3">LDG1-01</strain>
    </source>
</reference>
<evidence type="ECO:0000313" key="2">
    <source>
        <dbReference type="EMBL" id="MBL7259847.1"/>
    </source>
</evidence>
<sequence>MSTTPPDPAGAGSLDDLVEALRQLKIWAGDPSYETIKTRVNAAWTEAGWPAAELTRKSTVADCFRTGRRRLNADLIAAVVQTLHPDPGYVGQWRQALRVVIGESAAAGQVRVRSSLPDESSAFTGRTGELDRLRRALRRGDAVVISAIEGMAGVGKTQLAVHAGHLLHREEPFERVLFVNLRGFHPDPAQPPADSAAVLDGFLRLLGVPGQQIPHDLAGRAELYREQLAGIRALVVLDNAATADQVRPLLPATPGCLALVTSRRRLAGLPAAAHLAVDVFTPDEAVAFLAEELPQVEVGASPEAGDRIARRCGYLPLALSLVTGHIRNTVGWTLTDHADRLDESHRDRQLDTGIGLALDLSFRHLPAGHRRLLRLCALHPGQDFDPYAAAALADAGLAEARTLLRDLRADHLLQEPAPGRYTFHDLVHGYAADQAHDEDRPAVRRTALTRLFDHYLTTAGAAMDALYPAESHQRPAYAPAATPAPGLADPDRAREWLDTERHNLVAVAVHTAAQGWPEHTTRLARTLFRYLAGGHHTDAETVHGHAHEAALVGGDLAGQGHALTDLGVTHLQLSRHDRADELLLRARALFRQAGDRAGEGRVLSNLGFVAERAGRYAQAAGYGREALELHRATGDPIAVARSLVSLGVIAQRTNDWATAIDYAGQALPLYESNGDLYGVANVLTSMGEAQLNSGQYETAAEHLNQAVELNLRLGNRTGVADGLDSLGQLHTRLGRFAEATGYYERALVIYREDEDQDGELWALNGLGEAARAAGRPGAALTHHRAALTIAAGIGNPGQEARALAGLGHATRDLGDAEAASSFFERARSVCRDHGIPDAVLDARY</sequence>
<dbReference type="SMART" id="SM00028">
    <property type="entry name" value="TPR"/>
    <property type="match status" value="7"/>
</dbReference>
<comment type="caution">
    <text evidence="2">The sequence shown here is derived from an EMBL/GenBank/DDBJ whole genome shotgun (WGS) entry which is preliminary data.</text>
</comment>
<gene>
    <name evidence="2" type="ORF">JKJ07_36560</name>
</gene>
<dbReference type="PANTHER" id="PTHR47691">
    <property type="entry name" value="REGULATOR-RELATED"/>
    <property type="match status" value="1"/>
</dbReference>
<keyword evidence="3" id="KW-1185">Reference proteome</keyword>
<dbReference type="RefSeq" id="WP_202996544.1">
    <property type="nucleotide sequence ID" value="NZ_JAENHO010000012.1"/>
</dbReference>
<dbReference type="SUPFAM" id="SSF48452">
    <property type="entry name" value="TPR-like"/>
    <property type="match status" value="2"/>
</dbReference>
<protein>
    <submittedName>
        <fullName evidence="2">Tetratricopeptide repeat protein</fullName>
    </submittedName>
</protein>
<dbReference type="PROSITE" id="PS50005">
    <property type="entry name" value="TPR"/>
    <property type="match status" value="2"/>
</dbReference>
<proteinExistence type="predicted"/>
<dbReference type="PANTHER" id="PTHR47691:SF3">
    <property type="entry name" value="HTH-TYPE TRANSCRIPTIONAL REGULATOR RV0890C-RELATED"/>
    <property type="match status" value="1"/>
</dbReference>